<feature type="non-terminal residue" evidence="1">
    <location>
        <position position="169"/>
    </location>
</feature>
<reference evidence="1" key="2">
    <citation type="journal article" date="2022" name="New Phytol.">
        <title>Evolutionary transition to the ectomycorrhizal habit in the genomes of a hyperdiverse lineage of mushroom-forming fungi.</title>
        <authorList>
            <person name="Looney B."/>
            <person name="Miyauchi S."/>
            <person name="Morin E."/>
            <person name="Drula E."/>
            <person name="Courty P.E."/>
            <person name="Kohler A."/>
            <person name="Kuo A."/>
            <person name="LaButti K."/>
            <person name="Pangilinan J."/>
            <person name="Lipzen A."/>
            <person name="Riley R."/>
            <person name="Andreopoulos W."/>
            <person name="He G."/>
            <person name="Johnson J."/>
            <person name="Nolan M."/>
            <person name="Tritt A."/>
            <person name="Barry K.W."/>
            <person name="Grigoriev I.V."/>
            <person name="Nagy L.G."/>
            <person name="Hibbett D."/>
            <person name="Henrissat B."/>
            <person name="Matheny P.B."/>
            <person name="Labbe J."/>
            <person name="Martin F.M."/>
        </authorList>
    </citation>
    <scope>NUCLEOTIDE SEQUENCE</scope>
    <source>
        <strain evidence="1">FP105234-sp</strain>
    </source>
</reference>
<evidence type="ECO:0000313" key="2">
    <source>
        <dbReference type="Proteomes" id="UP000814033"/>
    </source>
</evidence>
<protein>
    <submittedName>
        <fullName evidence="1">Uncharacterized protein</fullName>
    </submittedName>
</protein>
<keyword evidence="2" id="KW-1185">Reference proteome</keyword>
<reference evidence="1" key="1">
    <citation type="submission" date="2021-02" db="EMBL/GenBank/DDBJ databases">
        <authorList>
            <consortium name="DOE Joint Genome Institute"/>
            <person name="Ahrendt S."/>
            <person name="Looney B.P."/>
            <person name="Miyauchi S."/>
            <person name="Morin E."/>
            <person name="Drula E."/>
            <person name="Courty P.E."/>
            <person name="Chicoki N."/>
            <person name="Fauchery L."/>
            <person name="Kohler A."/>
            <person name="Kuo A."/>
            <person name="Labutti K."/>
            <person name="Pangilinan J."/>
            <person name="Lipzen A."/>
            <person name="Riley R."/>
            <person name="Andreopoulos W."/>
            <person name="He G."/>
            <person name="Johnson J."/>
            <person name="Barry K.W."/>
            <person name="Grigoriev I.V."/>
            <person name="Nagy L."/>
            <person name="Hibbett D."/>
            <person name="Henrissat B."/>
            <person name="Matheny P.B."/>
            <person name="Labbe J."/>
            <person name="Martin F."/>
        </authorList>
    </citation>
    <scope>NUCLEOTIDE SEQUENCE</scope>
    <source>
        <strain evidence="1">FP105234-sp</strain>
    </source>
</reference>
<gene>
    <name evidence="1" type="ORF">FA95DRAFT_1608939</name>
</gene>
<dbReference type="EMBL" id="MU275998">
    <property type="protein sequence ID" value="KAI0043983.1"/>
    <property type="molecule type" value="Genomic_DNA"/>
</dbReference>
<accession>A0ACB8RIM1</accession>
<organism evidence="1 2">
    <name type="scientific">Auriscalpium vulgare</name>
    <dbReference type="NCBI Taxonomy" id="40419"/>
    <lineage>
        <taxon>Eukaryota</taxon>
        <taxon>Fungi</taxon>
        <taxon>Dikarya</taxon>
        <taxon>Basidiomycota</taxon>
        <taxon>Agaricomycotina</taxon>
        <taxon>Agaricomycetes</taxon>
        <taxon>Russulales</taxon>
        <taxon>Auriscalpiaceae</taxon>
        <taxon>Auriscalpium</taxon>
    </lineage>
</organism>
<comment type="caution">
    <text evidence="1">The sequence shown here is derived from an EMBL/GenBank/DDBJ whole genome shotgun (WGS) entry which is preliminary data.</text>
</comment>
<evidence type="ECO:0000313" key="1">
    <source>
        <dbReference type="EMBL" id="KAI0043983.1"/>
    </source>
</evidence>
<dbReference type="Proteomes" id="UP000814033">
    <property type="component" value="Unassembled WGS sequence"/>
</dbReference>
<name>A0ACB8RIM1_9AGAM</name>
<proteinExistence type="predicted"/>
<sequence>MPASNPRAYAITDGFRRSEEVHQMTQLYRDIAGMQRADLPYYTQPTSPISWISVQILQKIFSHLHDEVGSTPPRAGAAPSCTALTQVCRPWRYVAFLHKPLWTTIALGSLTWTTIALEMSRPLPIDVQWEYGARTRAFQLAVAEISRFRRLQVDTKDSEWAAQLQDALL</sequence>